<dbReference type="Proteomes" id="UP000184082">
    <property type="component" value="Unassembled WGS sequence"/>
</dbReference>
<evidence type="ECO:0000313" key="2">
    <source>
        <dbReference type="Proteomes" id="UP000184082"/>
    </source>
</evidence>
<dbReference type="AlphaFoldDB" id="A0A1M6NLM3"/>
<accession>A0A1M6NLM3</accession>
<dbReference type="STRING" id="1121266.SAMN02745883_00935"/>
<dbReference type="EMBL" id="FRAJ01000006">
    <property type="protein sequence ID" value="SHJ96628.1"/>
    <property type="molecule type" value="Genomic_DNA"/>
</dbReference>
<protein>
    <submittedName>
        <fullName evidence="1">Uncharacterized protein</fullName>
    </submittedName>
</protein>
<gene>
    <name evidence="1" type="ORF">SAMN02745883_00935</name>
</gene>
<proteinExistence type="predicted"/>
<sequence length="152" mass="18378">MVFTKCHTGFIIIYEHLLKDEDFHVIDRKGRGIEVFYKKGKFCLNCDFDIRVIREDENDTDLFIPVENRTVNLYFEDFPSYLKSRLQFLMVRNIIIRFCSREDNNVCTVHLLRNIDLQSSHVNFEINYENHIIEIIDKEYFIDMKIKEKINT</sequence>
<name>A0A1M6NLM3_9FIRM</name>
<organism evidence="1 2">
    <name type="scientific">Caminicella sporogenes DSM 14501</name>
    <dbReference type="NCBI Taxonomy" id="1121266"/>
    <lineage>
        <taxon>Bacteria</taxon>
        <taxon>Bacillati</taxon>
        <taxon>Bacillota</taxon>
        <taxon>Clostridia</taxon>
        <taxon>Peptostreptococcales</taxon>
        <taxon>Caminicellaceae</taxon>
        <taxon>Caminicella</taxon>
    </lineage>
</organism>
<keyword evidence="2" id="KW-1185">Reference proteome</keyword>
<reference evidence="1 2" key="1">
    <citation type="submission" date="2016-11" db="EMBL/GenBank/DDBJ databases">
        <authorList>
            <person name="Jaros S."/>
            <person name="Januszkiewicz K."/>
            <person name="Wedrychowicz H."/>
        </authorList>
    </citation>
    <scope>NUCLEOTIDE SEQUENCE [LARGE SCALE GENOMIC DNA]</scope>
    <source>
        <strain evidence="1 2">DSM 14501</strain>
    </source>
</reference>
<evidence type="ECO:0000313" key="1">
    <source>
        <dbReference type="EMBL" id="SHJ96628.1"/>
    </source>
</evidence>